<dbReference type="SUPFAM" id="SSF49764">
    <property type="entry name" value="HSP20-like chaperones"/>
    <property type="match status" value="1"/>
</dbReference>
<dbReference type="Gene3D" id="2.60.40.790">
    <property type="match status" value="1"/>
</dbReference>
<dbReference type="Pfam" id="PF00011">
    <property type="entry name" value="HSP20"/>
    <property type="match status" value="1"/>
</dbReference>
<dbReference type="InterPro" id="IPR002068">
    <property type="entry name" value="A-crystallin/Hsp20_dom"/>
</dbReference>
<dbReference type="EMBL" id="JAFBEC010000007">
    <property type="protein sequence ID" value="MBM7633591.1"/>
    <property type="molecule type" value="Genomic_DNA"/>
</dbReference>
<reference evidence="4 5" key="1">
    <citation type="submission" date="2021-01" db="EMBL/GenBank/DDBJ databases">
        <title>Genomic Encyclopedia of Type Strains, Phase IV (KMG-IV): sequencing the most valuable type-strain genomes for metagenomic binning, comparative biology and taxonomic classification.</title>
        <authorList>
            <person name="Goeker M."/>
        </authorList>
    </citation>
    <scope>NUCLEOTIDE SEQUENCE [LARGE SCALE GENOMIC DNA]</scope>
    <source>
        <strain evidence="4 5">DSM 25540</strain>
    </source>
</reference>
<dbReference type="InterPro" id="IPR008978">
    <property type="entry name" value="HSP20-like_chaperone"/>
</dbReference>
<protein>
    <submittedName>
        <fullName evidence="4">HSP20 family molecular chaperone IbpA</fullName>
    </submittedName>
</protein>
<organism evidence="4 5">
    <name type="scientific">Geomicrobium sediminis</name>
    <dbReference type="NCBI Taxonomy" id="1347788"/>
    <lineage>
        <taxon>Bacteria</taxon>
        <taxon>Bacillati</taxon>
        <taxon>Bacillota</taxon>
        <taxon>Bacilli</taxon>
        <taxon>Bacillales</taxon>
        <taxon>Geomicrobium</taxon>
    </lineage>
</organism>
<feature type="domain" description="SHSP" evidence="3">
    <location>
        <begin position="30"/>
        <end position="127"/>
    </location>
</feature>
<sequence>MTLPPSKGSRILGSIANVIQDAFIHHVVPIARQLLENQLHVIEYDNGYTIEGRLPNMTKDDITIEYEAPYLMISASKHNGHYYEQSSRTFYLPNADDTQMNGSLEQGLFYLTIPKRGAVTSCLHEDE</sequence>
<name>A0ABS2PF39_9BACL</name>
<evidence type="ECO:0000256" key="2">
    <source>
        <dbReference type="RuleBase" id="RU003616"/>
    </source>
</evidence>
<comment type="similarity">
    <text evidence="1 2">Belongs to the small heat shock protein (HSP20) family.</text>
</comment>
<dbReference type="PROSITE" id="PS01031">
    <property type="entry name" value="SHSP"/>
    <property type="match status" value="1"/>
</dbReference>
<evidence type="ECO:0000256" key="1">
    <source>
        <dbReference type="PROSITE-ProRule" id="PRU00285"/>
    </source>
</evidence>
<evidence type="ECO:0000259" key="3">
    <source>
        <dbReference type="PROSITE" id="PS01031"/>
    </source>
</evidence>
<keyword evidence="5" id="KW-1185">Reference proteome</keyword>
<dbReference type="Proteomes" id="UP000741863">
    <property type="component" value="Unassembled WGS sequence"/>
</dbReference>
<accession>A0ABS2PF39</accession>
<proteinExistence type="inferred from homology"/>
<gene>
    <name evidence="4" type="ORF">JOD17_002685</name>
</gene>
<comment type="caution">
    <text evidence="4">The sequence shown here is derived from an EMBL/GenBank/DDBJ whole genome shotgun (WGS) entry which is preliminary data.</text>
</comment>
<evidence type="ECO:0000313" key="5">
    <source>
        <dbReference type="Proteomes" id="UP000741863"/>
    </source>
</evidence>
<evidence type="ECO:0000313" key="4">
    <source>
        <dbReference type="EMBL" id="MBM7633591.1"/>
    </source>
</evidence>